<proteinExistence type="predicted"/>
<evidence type="ECO:0000256" key="1">
    <source>
        <dbReference type="SAM" id="SignalP"/>
    </source>
</evidence>
<organism evidence="2 3">
    <name type="scientific">Phytophthora nicotianae P1976</name>
    <dbReference type="NCBI Taxonomy" id="1317066"/>
    <lineage>
        <taxon>Eukaryota</taxon>
        <taxon>Sar</taxon>
        <taxon>Stramenopiles</taxon>
        <taxon>Oomycota</taxon>
        <taxon>Peronosporomycetes</taxon>
        <taxon>Peronosporales</taxon>
        <taxon>Peronosporaceae</taxon>
        <taxon>Phytophthora</taxon>
    </lineage>
</organism>
<name>A0A080ZM81_PHYNI</name>
<comment type="caution">
    <text evidence="2">The sequence shown here is derived from an EMBL/GenBank/DDBJ whole genome shotgun (WGS) entry which is preliminary data.</text>
</comment>
<reference evidence="2 3" key="1">
    <citation type="submission" date="2013-11" db="EMBL/GenBank/DDBJ databases">
        <title>The Genome Sequence of Phytophthora parasitica P1976.</title>
        <authorList>
            <consortium name="The Broad Institute Genomics Platform"/>
            <person name="Russ C."/>
            <person name="Tyler B."/>
            <person name="Panabieres F."/>
            <person name="Shan W."/>
            <person name="Tripathy S."/>
            <person name="Grunwald N."/>
            <person name="Machado M."/>
            <person name="Johnson C.S."/>
            <person name="Walker B."/>
            <person name="Young S."/>
            <person name="Zeng Q."/>
            <person name="Gargeya S."/>
            <person name="Fitzgerald M."/>
            <person name="Haas B."/>
            <person name="Abouelleil A."/>
            <person name="Allen A.W."/>
            <person name="Alvarado L."/>
            <person name="Arachchi H.M."/>
            <person name="Berlin A.M."/>
            <person name="Chapman S.B."/>
            <person name="Gainer-Dewar J."/>
            <person name="Goldberg J."/>
            <person name="Griggs A."/>
            <person name="Gujja S."/>
            <person name="Hansen M."/>
            <person name="Howarth C."/>
            <person name="Imamovic A."/>
            <person name="Ireland A."/>
            <person name="Larimer J."/>
            <person name="McCowan C."/>
            <person name="Murphy C."/>
            <person name="Pearson M."/>
            <person name="Poon T.W."/>
            <person name="Priest M."/>
            <person name="Roberts A."/>
            <person name="Saif S."/>
            <person name="Shea T."/>
            <person name="Sisk P."/>
            <person name="Sykes S."/>
            <person name="Wortman J."/>
            <person name="Nusbaum C."/>
            <person name="Birren B."/>
        </authorList>
    </citation>
    <scope>NUCLEOTIDE SEQUENCE [LARGE SCALE GENOMIC DNA]</scope>
    <source>
        <strain evidence="2 3">P1976</strain>
    </source>
</reference>
<feature type="signal peptide" evidence="1">
    <location>
        <begin position="1"/>
        <end position="21"/>
    </location>
</feature>
<evidence type="ECO:0008006" key="4">
    <source>
        <dbReference type="Google" id="ProtNLM"/>
    </source>
</evidence>
<dbReference type="Proteomes" id="UP000028582">
    <property type="component" value="Unassembled WGS sequence"/>
</dbReference>
<dbReference type="EMBL" id="ANJA01002849">
    <property type="protein sequence ID" value="ETO67742.1"/>
    <property type="molecule type" value="Genomic_DNA"/>
</dbReference>
<evidence type="ECO:0000313" key="2">
    <source>
        <dbReference type="EMBL" id="ETO67742.1"/>
    </source>
</evidence>
<evidence type="ECO:0000313" key="3">
    <source>
        <dbReference type="Proteomes" id="UP000028582"/>
    </source>
</evidence>
<feature type="chain" id="PRO_5001753231" description="RxLR effector protein" evidence="1">
    <location>
        <begin position="22"/>
        <end position="156"/>
    </location>
</feature>
<sequence>MRSLLLVVLLTLIVLLTITEAASPNIPIQEATKGLEPVLILPVRPLSAEDSINKKRRLRGDSNIKTIEDMNVNDEERAMSLSSILDRAEAFLVRMETKVSPQTKKLKDNIEKNVMAWLYKLGETPTTLGAKLLGSDNSLVRKYRTWWEKVRPSVPK</sequence>
<accession>A0A080ZM81</accession>
<dbReference type="AlphaFoldDB" id="A0A080ZM81"/>
<protein>
    <recommendedName>
        <fullName evidence="4">RxLR effector protein</fullName>
    </recommendedName>
</protein>
<keyword evidence="1" id="KW-0732">Signal</keyword>
<gene>
    <name evidence="2" type="ORF">F444_15362</name>
</gene>